<feature type="coiled-coil region" evidence="1">
    <location>
        <begin position="5"/>
        <end position="82"/>
    </location>
</feature>
<dbReference type="AlphaFoldDB" id="A0A7W8DQK1"/>
<feature type="compositionally biased region" description="Polar residues" evidence="2">
    <location>
        <begin position="471"/>
        <end position="480"/>
    </location>
</feature>
<name>A0A7W8DQK1_9BACT</name>
<feature type="region of interest" description="Disordered" evidence="2">
    <location>
        <begin position="576"/>
        <end position="610"/>
    </location>
</feature>
<sequence>MSAIVSALRLEIAEYQQNLAKARGDAAKLKEDLMRQSAGIEQAILGKTERYQAIINKVRTDAMALKRELSQAQSQLLAKEALRVQNPDFRSFHRHVETEGRKAGASLAASMRGGLNSAGGLVAGGIATTLAAVGSVGSRGGNFNLTLDNAEVGIANVLRRFDGLNAAAAKNEAAKALERIIELEPITAGGLEDLTLGFMKTLATAKGIGLTTMQNVELTAKFANAVANAGLPLDQLTQEYRSILSGNITKDSQIAKILGITNEEVNRIKSSGGDMFAFLTDKLGEFGEAGDGAQVAFSSFGSAVSKTFGNLTQGGFDEAVSSARELAEWLEGNADASREAGDAIGDYLYVFRDGFKNLSSEILNDPKIKQLAKLNPFAGVMPSKDDIDTARLADEQARRNSKADTLQRHADDPNLTEEQRAKILEKIAVMRQQDLDVETEAAKIREETGVSFVESLRQARELVELRESSRASEQQSANQNSEEASEASIKAKEKVVELQQRIAEEEMKALPPAERYRAAAEAQAAIFEEMQKTGGLFFEASIEGMKELVSLRFTRGNFEGALQAMEQLNRAQDLAKVMSEADQQAEDSTSKTDKERDQAREKKEREEKSTAAKLLAENKLRQKRAEALADFHAEMDILKAQADGRKELAEQLQRDLDVQELKRRIIEQTNVSEAEALRMARERIDLQQRIKEQQSSSKDSRYDENGRRVTDGRKRIDAHIRTPEEGGPDRGPSGLSDFYRDQTDPSRGKVNTPGLDAYDTMQKTRLKDTFKTPGLDAYDELQRKKNRDQSQVTDQAKKNEAAANATPQDSTAQVTQIIIQTLPEILARLSL</sequence>
<protein>
    <recommendedName>
        <fullName evidence="5">Tape measure domain-containing protein</fullName>
    </recommendedName>
</protein>
<gene>
    <name evidence="3" type="ORF">HNQ64_002528</name>
</gene>
<dbReference type="RefSeq" id="WP_184208913.1">
    <property type="nucleotide sequence ID" value="NZ_JACHIF010000004.1"/>
</dbReference>
<feature type="region of interest" description="Disordered" evidence="2">
    <location>
        <begin position="782"/>
        <end position="808"/>
    </location>
</feature>
<evidence type="ECO:0008006" key="5">
    <source>
        <dbReference type="Google" id="ProtNLM"/>
    </source>
</evidence>
<evidence type="ECO:0000313" key="4">
    <source>
        <dbReference type="Proteomes" id="UP000534294"/>
    </source>
</evidence>
<evidence type="ECO:0000313" key="3">
    <source>
        <dbReference type="EMBL" id="MBB5038270.1"/>
    </source>
</evidence>
<comment type="caution">
    <text evidence="3">The sequence shown here is derived from an EMBL/GenBank/DDBJ whole genome shotgun (WGS) entry which is preliminary data.</text>
</comment>
<feature type="region of interest" description="Disordered" evidence="2">
    <location>
        <begin position="687"/>
        <end position="756"/>
    </location>
</feature>
<reference evidence="3 4" key="1">
    <citation type="submission" date="2020-08" db="EMBL/GenBank/DDBJ databases">
        <title>Genomic Encyclopedia of Type Strains, Phase IV (KMG-IV): sequencing the most valuable type-strain genomes for metagenomic binning, comparative biology and taxonomic classification.</title>
        <authorList>
            <person name="Goeker M."/>
        </authorList>
    </citation>
    <scope>NUCLEOTIDE SEQUENCE [LARGE SCALE GENOMIC DNA]</scope>
    <source>
        <strain evidence="3 4">DSM 12251</strain>
    </source>
</reference>
<feature type="compositionally biased region" description="Basic and acidic residues" evidence="2">
    <location>
        <begin position="738"/>
        <end position="747"/>
    </location>
</feature>
<keyword evidence="4" id="KW-1185">Reference proteome</keyword>
<evidence type="ECO:0000256" key="1">
    <source>
        <dbReference type="SAM" id="Coils"/>
    </source>
</evidence>
<organism evidence="3 4">
    <name type="scientific">Prosthecobacter dejongeii</name>
    <dbReference type="NCBI Taxonomy" id="48465"/>
    <lineage>
        <taxon>Bacteria</taxon>
        <taxon>Pseudomonadati</taxon>
        <taxon>Verrucomicrobiota</taxon>
        <taxon>Verrucomicrobiia</taxon>
        <taxon>Verrucomicrobiales</taxon>
        <taxon>Verrucomicrobiaceae</taxon>
        <taxon>Prosthecobacter</taxon>
    </lineage>
</organism>
<proteinExistence type="predicted"/>
<feature type="region of interest" description="Disordered" evidence="2">
    <location>
        <begin position="396"/>
        <end position="416"/>
    </location>
</feature>
<feature type="compositionally biased region" description="Basic and acidic residues" evidence="2">
    <location>
        <begin position="588"/>
        <end position="610"/>
    </location>
</feature>
<dbReference type="Proteomes" id="UP000534294">
    <property type="component" value="Unassembled WGS sequence"/>
</dbReference>
<evidence type="ECO:0000256" key="2">
    <source>
        <dbReference type="SAM" id="MobiDB-lite"/>
    </source>
</evidence>
<feature type="coiled-coil region" evidence="1">
    <location>
        <begin position="635"/>
        <end position="669"/>
    </location>
</feature>
<dbReference type="EMBL" id="JACHIF010000004">
    <property type="protein sequence ID" value="MBB5038270.1"/>
    <property type="molecule type" value="Genomic_DNA"/>
</dbReference>
<accession>A0A7W8DQK1</accession>
<feature type="region of interest" description="Disordered" evidence="2">
    <location>
        <begin position="467"/>
        <end position="489"/>
    </location>
</feature>
<keyword evidence="1" id="KW-0175">Coiled coil</keyword>
<feature type="compositionally biased region" description="Basic and acidic residues" evidence="2">
    <location>
        <begin position="687"/>
        <end position="728"/>
    </location>
</feature>